<dbReference type="Gene3D" id="3.10.20.30">
    <property type="match status" value="1"/>
</dbReference>
<proteinExistence type="predicted"/>
<name>A0ABR8XVW2_9BACL</name>
<protein>
    <submittedName>
        <fullName evidence="1">Sulfur carrier protein ThiS</fullName>
    </submittedName>
</protein>
<organism evidence="1 2">
    <name type="scientific">Solibacillus faecavium</name>
    <dbReference type="NCBI Taxonomy" id="2762221"/>
    <lineage>
        <taxon>Bacteria</taxon>
        <taxon>Bacillati</taxon>
        <taxon>Bacillota</taxon>
        <taxon>Bacilli</taxon>
        <taxon>Bacillales</taxon>
        <taxon>Caryophanaceae</taxon>
        <taxon>Solibacillus</taxon>
    </lineage>
</organism>
<dbReference type="InterPro" id="IPR010035">
    <property type="entry name" value="Thi_S"/>
</dbReference>
<dbReference type="InterPro" id="IPR016155">
    <property type="entry name" value="Mopterin_synth/thiamin_S_b"/>
</dbReference>
<reference evidence="1 2" key="1">
    <citation type="submission" date="2020-08" db="EMBL/GenBank/DDBJ databases">
        <title>A Genomic Blueprint of the Chicken Gut Microbiome.</title>
        <authorList>
            <person name="Gilroy R."/>
            <person name="Ravi A."/>
            <person name="Getino M."/>
            <person name="Pursley I."/>
            <person name="Horton D.L."/>
            <person name="Alikhan N.-F."/>
            <person name="Baker D."/>
            <person name="Gharbi K."/>
            <person name="Hall N."/>
            <person name="Watson M."/>
            <person name="Adriaenssens E.M."/>
            <person name="Foster-Nyarko E."/>
            <person name="Jarju S."/>
            <person name="Secka A."/>
            <person name="Antonio M."/>
            <person name="Oren A."/>
            <person name="Chaudhuri R."/>
            <person name="La Ragione R.M."/>
            <person name="Hildebrand F."/>
            <person name="Pallen M.J."/>
        </authorList>
    </citation>
    <scope>NUCLEOTIDE SEQUENCE [LARGE SCALE GENOMIC DNA]</scope>
    <source>
        <strain evidence="1 2">A46</strain>
    </source>
</reference>
<dbReference type="SUPFAM" id="SSF54285">
    <property type="entry name" value="MoaD/ThiS"/>
    <property type="match status" value="1"/>
</dbReference>
<evidence type="ECO:0000313" key="1">
    <source>
        <dbReference type="EMBL" id="MBD8036087.1"/>
    </source>
</evidence>
<keyword evidence="2" id="KW-1185">Reference proteome</keyword>
<dbReference type="Pfam" id="PF02597">
    <property type="entry name" value="ThiS"/>
    <property type="match status" value="1"/>
</dbReference>
<comment type="caution">
    <text evidence="1">The sequence shown here is derived from an EMBL/GenBank/DDBJ whole genome shotgun (WGS) entry which is preliminary data.</text>
</comment>
<dbReference type="PANTHER" id="PTHR34472">
    <property type="entry name" value="SULFUR CARRIER PROTEIN THIS"/>
    <property type="match status" value="1"/>
</dbReference>
<dbReference type="Proteomes" id="UP000619101">
    <property type="component" value="Unassembled WGS sequence"/>
</dbReference>
<dbReference type="NCBIfam" id="TIGR01683">
    <property type="entry name" value="thiS"/>
    <property type="match status" value="1"/>
</dbReference>
<evidence type="ECO:0000313" key="2">
    <source>
        <dbReference type="Proteomes" id="UP000619101"/>
    </source>
</evidence>
<dbReference type="RefSeq" id="WP_191699049.1">
    <property type="nucleotide sequence ID" value="NZ_JACSPZ010000002.1"/>
</dbReference>
<gene>
    <name evidence="1" type="primary">thiS</name>
    <name evidence="1" type="ORF">H9635_04985</name>
</gene>
<dbReference type="EMBL" id="JACSPZ010000002">
    <property type="protein sequence ID" value="MBD8036087.1"/>
    <property type="molecule type" value="Genomic_DNA"/>
</dbReference>
<sequence length="65" mass="7393">MSITVNGRKQIEHFENVQQLLKHYGLENRIVVVEVNHEIVMKENYETTSLSQGDVVEIVHFVGGG</sequence>
<dbReference type="CDD" id="cd00565">
    <property type="entry name" value="Ubl_ThiS"/>
    <property type="match status" value="1"/>
</dbReference>
<dbReference type="PANTHER" id="PTHR34472:SF1">
    <property type="entry name" value="SULFUR CARRIER PROTEIN THIS"/>
    <property type="match status" value="1"/>
</dbReference>
<dbReference type="InterPro" id="IPR012675">
    <property type="entry name" value="Beta-grasp_dom_sf"/>
</dbReference>
<dbReference type="InterPro" id="IPR003749">
    <property type="entry name" value="ThiS/MoaD-like"/>
</dbReference>
<accession>A0ABR8XVW2</accession>